<dbReference type="EMBL" id="JYDQ01000582">
    <property type="protein sequence ID" value="KRY07008.1"/>
    <property type="molecule type" value="Genomic_DNA"/>
</dbReference>
<reference evidence="1 2" key="1">
    <citation type="submission" date="2015-01" db="EMBL/GenBank/DDBJ databases">
        <title>Evolution of Trichinella species and genotypes.</title>
        <authorList>
            <person name="Korhonen P.K."/>
            <person name="Edoardo P."/>
            <person name="Giuseppe L.R."/>
            <person name="Gasser R.B."/>
        </authorList>
    </citation>
    <scope>NUCLEOTIDE SEQUENCE [LARGE SCALE GENOMIC DNA]</scope>
    <source>
        <strain evidence="1">ISS2496</strain>
    </source>
</reference>
<dbReference type="Proteomes" id="UP000054783">
    <property type="component" value="Unassembled WGS sequence"/>
</dbReference>
<comment type="caution">
    <text evidence="1">The sequence shown here is derived from an EMBL/GenBank/DDBJ whole genome shotgun (WGS) entry which is preliminary data.</text>
</comment>
<accession>A0A0V0Z3E2</accession>
<name>A0A0V0Z3E2_9BILA</name>
<gene>
    <name evidence="1" type="ORF">T12_257</name>
</gene>
<evidence type="ECO:0000313" key="2">
    <source>
        <dbReference type="Proteomes" id="UP000054783"/>
    </source>
</evidence>
<proteinExistence type="predicted"/>
<protein>
    <submittedName>
        <fullName evidence="1">Uncharacterized protein</fullName>
    </submittedName>
</protein>
<dbReference type="AlphaFoldDB" id="A0A0V0Z3E2"/>
<organism evidence="1 2">
    <name type="scientific">Trichinella patagoniensis</name>
    <dbReference type="NCBI Taxonomy" id="990121"/>
    <lineage>
        <taxon>Eukaryota</taxon>
        <taxon>Metazoa</taxon>
        <taxon>Ecdysozoa</taxon>
        <taxon>Nematoda</taxon>
        <taxon>Enoplea</taxon>
        <taxon>Dorylaimia</taxon>
        <taxon>Trichinellida</taxon>
        <taxon>Trichinellidae</taxon>
        <taxon>Trichinella</taxon>
    </lineage>
</organism>
<keyword evidence="2" id="KW-1185">Reference proteome</keyword>
<sequence>MSQEKQLSVSKRFVTSSNVLVCLTKVTNNIRSLSLLSQYETTTEVRF</sequence>
<evidence type="ECO:0000313" key="1">
    <source>
        <dbReference type="EMBL" id="KRY07008.1"/>
    </source>
</evidence>